<evidence type="ECO:0000256" key="6">
    <source>
        <dbReference type="ARBA" id="ARBA00022822"/>
    </source>
</evidence>
<protein>
    <recommendedName>
        <fullName evidence="4 9">N-(5'-phosphoribosyl)anthranilate isomerase</fullName>
        <shortName evidence="9">PRAI</shortName>
        <ecNumber evidence="3 9">5.3.1.24</ecNumber>
    </recommendedName>
</protein>
<comment type="catalytic activity">
    <reaction evidence="1 9">
        <text>N-(5-phospho-beta-D-ribosyl)anthranilate = 1-(2-carboxyphenylamino)-1-deoxy-D-ribulose 5-phosphate</text>
        <dbReference type="Rhea" id="RHEA:21540"/>
        <dbReference type="ChEBI" id="CHEBI:18277"/>
        <dbReference type="ChEBI" id="CHEBI:58613"/>
        <dbReference type="EC" id="5.3.1.24"/>
    </reaction>
</comment>
<comment type="pathway">
    <text evidence="2 9">Amino-acid biosynthesis; L-tryptophan biosynthesis; L-tryptophan from chorismate: step 3/5.</text>
</comment>
<evidence type="ECO:0000256" key="7">
    <source>
        <dbReference type="ARBA" id="ARBA00023141"/>
    </source>
</evidence>
<reference evidence="11" key="1">
    <citation type="submission" date="2022-08" db="EMBL/GenBank/DDBJ databases">
        <title>Draft genome sequencing of Roseisolibacter agri AW1220.</title>
        <authorList>
            <person name="Tobiishi Y."/>
            <person name="Tonouchi A."/>
        </authorList>
    </citation>
    <scope>NUCLEOTIDE SEQUENCE</scope>
    <source>
        <strain evidence="11">AW1220</strain>
    </source>
</reference>
<evidence type="ECO:0000256" key="3">
    <source>
        <dbReference type="ARBA" id="ARBA00012572"/>
    </source>
</evidence>
<dbReference type="PANTHER" id="PTHR42894:SF1">
    <property type="entry name" value="N-(5'-PHOSPHORIBOSYL)ANTHRANILATE ISOMERASE"/>
    <property type="match status" value="1"/>
</dbReference>
<evidence type="ECO:0000256" key="2">
    <source>
        <dbReference type="ARBA" id="ARBA00004664"/>
    </source>
</evidence>
<dbReference type="InterPro" id="IPR011060">
    <property type="entry name" value="RibuloseP-bd_barrel"/>
</dbReference>
<dbReference type="RefSeq" id="WP_284348603.1">
    <property type="nucleotide sequence ID" value="NZ_BRXS01000001.1"/>
</dbReference>
<dbReference type="HAMAP" id="MF_00135">
    <property type="entry name" value="PRAI"/>
    <property type="match status" value="1"/>
</dbReference>
<organism evidence="11 12">
    <name type="scientific">Roseisolibacter agri</name>
    <dbReference type="NCBI Taxonomy" id="2014610"/>
    <lineage>
        <taxon>Bacteria</taxon>
        <taxon>Pseudomonadati</taxon>
        <taxon>Gemmatimonadota</taxon>
        <taxon>Gemmatimonadia</taxon>
        <taxon>Gemmatimonadales</taxon>
        <taxon>Gemmatimonadaceae</taxon>
        <taxon>Roseisolibacter</taxon>
    </lineage>
</organism>
<dbReference type="SUPFAM" id="SSF51366">
    <property type="entry name" value="Ribulose-phoshate binding barrel"/>
    <property type="match status" value="1"/>
</dbReference>
<dbReference type="EC" id="5.3.1.24" evidence="3 9"/>
<keyword evidence="5 9" id="KW-0028">Amino-acid biosynthesis</keyword>
<keyword evidence="8 9" id="KW-0413">Isomerase</keyword>
<keyword evidence="6 9" id="KW-0822">Tryptophan biosynthesis</keyword>
<name>A0AA37Q012_9BACT</name>
<evidence type="ECO:0000313" key="11">
    <source>
        <dbReference type="EMBL" id="GLC24155.1"/>
    </source>
</evidence>
<dbReference type="GO" id="GO:0004640">
    <property type="term" value="F:phosphoribosylanthranilate isomerase activity"/>
    <property type="evidence" value="ECO:0007669"/>
    <property type="project" value="UniProtKB-UniRule"/>
</dbReference>
<comment type="similarity">
    <text evidence="9">Belongs to the TrpF family.</text>
</comment>
<keyword evidence="12" id="KW-1185">Reference proteome</keyword>
<evidence type="ECO:0000259" key="10">
    <source>
        <dbReference type="Pfam" id="PF00697"/>
    </source>
</evidence>
<dbReference type="Proteomes" id="UP001161325">
    <property type="component" value="Unassembled WGS sequence"/>
</dbReference>
<feature type="domain" description="N-(5'phosphoribosyl) anthranilate isomerase (PRAI)" evidence="10">
    <location>
        <begin position="8"/>
        <end position="213"/>
    </location>
</feature>
<accession>A0AA37Q012</accession>
<dbReference type="Pfam" id="PF00697">
    <property type="entry name" value="PRAI"/>
    <property type="match status" value="1"/>
</dbReference>
<dbReference type="InterPro" id="IPR013785">
    <property type="entry name" value="Aldolase_TIM"/>
</dbReference>
<gene>
    <name evidence="9" type="primary">trpF</name>
    <name evidence="11" type="ORF">rosag_06680</name>
</gene>
<evidence type="ECO:0000256" key="4">
    <source>
        <dbReference type="ARBA" id="ARBA00022272"/>
    </source>
</evidence>
<evidence type="ECO:0000256" key="9">
    <source>
        <dbReference type="HAMAP-Rule" id="MF_00135"/>
    </source>
</evidence>
<comment type="caution">
    <text evidence="11">The sequence shown here is derived from an EMBL/GenBank/DDBJ whole genome shotgun (WGS) entry which is preliminary data.</text>
</comment>
<dbReference type="GO" id="GO:0000162">
    <property type="term" value="P:L-tryptophan biosynthetic process"/>
    <property type="evidence" value="ECO:0007669"/>
    <property type="project" value="UniProtKB-UniRule"/>
</dbReference>
<proteinExistence type="inferred from homology"/>
<evidence type="ECO:0000256" key="1">
    <source>
        <dbReference type="ARBA" id="ARBA00001164"/>
    </source>
</evidence>
<dbReference type="CDD" id="cd00405">
    <property type="entry name" value="PRAI"/>
    <property type="match status" value="1"/>
</dbReference>
<dbReference type="InterPro" id="IPR001240">
    <property type="entry name" value="PRAI_dom"/>
</dbReference>
<evidence type="ECO:0000256" key="5">
    <source>
        <dbReference type="ARBA" id="ARBA00022605"/>
    </source>
</evidence>
<evidence type="ECO:0000256" key="8">
    <source>
        <dbReference type="ARBA" id="ARBA00023235"/>
    </source>
</evidence>
<evidence type="ECO:0000313" key="12">
    <source>
        <dbReference type="Proteomes" id="UP001161325"/>
    </source>
</evidence>
<dbReference type="AlphaFoldDB" id="A0AA37Q012"/>
<sequence>MSARVRLKVCCIASHGEVALAVAHGADAVGLVSAMPSGPGVIDEALIAELAPRVPPPVATFLLTSGTDAATIIAQARRCAVNTLQLVDAVSPDALVTLRAELPAVRLVQVIHVLDDASVREALEVAPLVDALLLDSGNPRLAVKELGGTGRVHDWALSRAIRDGAGVPVFLAGGLRAENVGEAVAAVAPFGVDVCSGVRTGGHLDAAKLDAFARALAAS</sequence>
<dbReference type="InterPro" id="IPR044643">
    <property type="entry name" value="TrpF_fam"/>
</dbReference>
<keyword evidence="7 9" id="KW-0057">Aromatic amino acid biosynthesis</keyword>
<dbReference type="PANTHER" id="PTHR42894">
    <property type="entry name" value="N-(5'-PHOSPHORIBOSYL)ANTHRANILATE ISOMERASE"/>
    <property type="match status" value="1"/>
</dbReference>
<dbReference type="Gene3D" id="3.20.20.70">
    <property type="entry name" value="Aldolase class I"/>
    <property type="match status" value="1"/>
</dbReference>
<dbReference type="EMBL" id="BRXS01000001">
    <property type="protein sequence ID" value="GLC24155.1"/>
    <property type="molecule type" value="Genomic_DNA"/>
</dbReference>